<proteinExistence type="predicted"/>
<dbReference type="Proteomes" id="UP000815677">
    <property type="component" value="Unassembled WGS sequence"/>
</dbReference>
<feature type="non-terminal residue" evidence="1">
    <location>
        <position position="91"/>
    </location>
</feature>
<name>A0ABQ0LJL6_MYCCL</name>
<keyword evidence="2" id="KW-1185">Reference proteome</keyword>
<sequence length="91" mass="10230">MSPHLERVRKAGLLEQFHIVRHFLGMDSCVVGTAQYTTEDGMKLTKETLYPALRHMLEKFGALGVRLQGDESTTNVDFVRLPSVDLSRIVA</sequence>
<gene>
    <name evidence="1" type="ORF">MCHLO_08399</name>
</gene>
<evidence type="ECO:0000313" key="1">
    <source>
        <dbReference type="EMBL" id="GAT51240.1"/>
    </source>
</evidence>
<reference evidence="1" key="1">
    <citation type="submission" date="2014-09" db="EMBL/GenBank/DDBJ databases">
        <title>Genome sequence of the luminous mushroom Mycena chlorophos for searching fungal bioluminescence genes.</title>
        <authorList>
            <person name="Tanaka Y."/>
            <person name="Kasuga D."/>
            <person name="Oba Y."/>
            <person name="Hase S."/>
            <person name="Sato K."/>
            <person name="Oba Y."/>
            <person name="Sakakibara Y."/>
        </authorList>
    </citation>
    <scope>NUCLEOTIDE SEQUENCE</scope>
</reference>
<organism evidence="1 2">
    <name type="scientific">Mycena chlorophos</name>
    <name type="common">Agaric fungus</name>
    <name type="synonym">Agaricus chlorophos</name>
    <dbReference type="NCBI Taxonomy" id="658473"/>
    <lineage>
        <taxon>Eukaryota</taxon>
        <taxon>Fungi</taxon>
        <taxon>Dikarya</taxon>
        <taxon>Basidiomycota</taxon>
        <taxon>Agaricomycotina</taxon>
        <taxon>Agaricomycetes</taxon>
        <taxon>Agaricomycetidae</taxon>
        <taxon>Agaricales</taxon>
        <taxon>Marasmiineae</taxon>
        <taxon>Mycenaceae</taxon>
        <taxon>Mycena</taxon>
    </lineage>
</organism>
<accession>A0ABQ0LJL6</accession>
<evidence type="ECO:0000313" key="2">
    <source>
        <dbReference type="Proteomes" id="UP000815677"/>
    </source>
</evidence>
<dbReference type="EMBL" id="DF847063">
    <property type="protein sequence ID" value="GAT51240.1"/>
    <property type="molecule type" value="Genomic_DNA"/>
</dbReference>
<protein>
    <submittedName>
        <fullName evidence="1">Uncharacterized protein</fullName>
    </submittedName>
</protein>